<dbReference type="Proteomes" id="UP000199092">
    <property type="component" value="Chromosome I"/>
</dbReference>
<gene>
    <name evidence="1" type="ORF">SAMN04488543_3550</name>
</gene>
<dbReference type="STRING" id="546871.SAMN04488543_3550"/>
<evidence type="ECO:0000313" key="1">
    <source>
        <dbReference type="EMBL" id="SDT28086.1"/>
    </source>
</evidence>
<accession>A0A1H1Z4I2</accession>
<keyword evidence="2" id="KW-1185">Reference proteome</keyword>
<dbReference type="OrthoDB" id="9799608at2"/>
<dbReference type="PANTHER" id="PTHR34389">
    <property type="entry name" value="L-RHAMNOSE MUTAROTASE"/>
    <property type="match status" value="1"/>
</dbReference>
<dbReference type="InterPro" id="IPR011008">
    <property type="entry name" value="Dimeric_a/b-barrel"/>
</dbReference>
<sequence length="109" mass="12522">MQRVAQVVGLAPEAVTRYKELHASVWPDVLRTIHACGIRNYSIFLREPELLLFAYFEYIGEDYEADQAAMAADPVTQEWWALTMPMQRPLEGRADGAWWAVVPEVFHVD</sequence>
<name>A0A1H1Z4I2_9ACTN</name>
<dbReference type="GO" id="GO:0016857">
    <property type="term" value="F:racemase and epimerase activity, acting on carbohydrates and derivatives"/>
    <property type="evidence" value="ECO:0007669"/>
    <property type="project" value="InterPro"/>
</dbReference>
<dbReference type="PANTHER" id="PTHR34389:SF2">
    <property type="entry name" value="L-RHAMNOSE MUTAROTASE"/>
    <property type="match status" value="1"/>
</dbReference>
<dbReference type="SUPFAM" id="SSF54909">
    <property type="entry name" value="Dimeric alpha+beta barrel"/>
    <property type="match status" value="1"/>
</dbReference>
<proteinExistence type="predicted"/>
<dbReference type="Pfam" id="PF05336">
    <property type="entry name" value="rhaM"/>
    <property type="match status" value="1"/>
</dbReference>
<organism evidence="1 2">
    <name type="scientific">Friedmanniella luteola</name>
    <dbReference type="NCBI Taxonomy" id="546871"/>
    <lineage>
        <taxon>Bacteria</taxon>
        <taxon>Bacillati</taxon>
        <taxon>Actinomycetota</taxon>
        <taxon>Actinomycetes</taxon>
        <taxon>Propionibacteriales</taxon>
        <taxon>Nocardioidaceae</taxon>
        <taxon>Friedmanniella</taxon>
    </lineage>
</organism>
<protein>
    <submittedName>
        <fullName evidence="1">L-rhamnose mutarotase</fullName>
    </submittedName>
</protein>
<dbReference type="Gene3D" id="3.30.70.100">
    <property type="match status" value="1"/>
</dbReference>
<dbReference type="RefSeq" id="WP_091414474.1">
    <property type="nucleotide sequence ID" value="NZ_LT629749.1"/>
</dbReference>
<dbReference type="AlphaFoldDB" id="A0A1H1Z4I2"/>
<dbReference type="EMBL" id="LT629749">
    <property type="protein sequence ID" value="SDT28086.1"/>
    <property type="molecule type" value="Genomic_DNA"/>
</dbReference>
<dbReference type="InterPro" id="IPR008000">
    <property type="entry name" value="Rham/fucose_mutarotase"/>
</dbReference>
<reference evidence="1 2" key="1">
    <citation type="submission" date="2016-10" db="EMBL/GenBank/DDBJ databases">
        <authorList>
            <person name="de Groot N.N."/>
        </authorList>
    </citation>
    <scope>NUCLEOTIDE SEQUENCE [LARGE SCALE GENOMIC DNA]</scope>
    <source>
        <strain evidence="1 2">DSM 21741</strain>
    </source>
</reference>
<evidence type="ECO:0000313" key="2">
    <source>
        <dbReference type="Proteomes" id="UP000199092"/>
    </source>
</evidence>